<organism evidence="1 2">
    <name type="scientific">Portunus trituberculatus</name>
    <name type="common">Swimming crab</name>
    <name type="synonym">Neptunus trituberculatus</name>
    <dbReference type="NCBI Taxonomy" id="210409"/>
    <lineage>
        <taxon>Eukaryota</taxon>
        <taxon>Metazoa</taxon>
        <taxon>Ecdysozoa</taxon>
        <taxon>Arthropoda</taxon>
        <taxon>Crustacea</taxon>
        <taxon>Multicrustacea</taxon>
        <taxon>Malacostraca</taxon>
        <taxon>Eumalacostraca</taxon>
        <taxon>Eucarida</taxon>
        <taxon>Decapoda</taxon>
        <taxon>Pleocyemata</taxon>
        <taxon>Brachyura</taxon>
        <taxon>Eubrachyura</taxon>
        <taxon>Portunoidea</taxon>
        <taxon>Portunidae</taxon>
        <taxon>Portuninae</taxon>
        <taxon>Portunus</taxon>
    </lineage>
</organism>
<dbReference type="Proteomes" id="UP000324222">
    <property type="component" value="Unassembled WGS sequence"/>
</dbReference>
<proteinExistence type="predicted"/>
<dbReference type="AlphaFoldDB" id="A0A5B7I044"/>
<comment type="caution">
    <text evidence="1">The sequence shown here is derived from an EMBL/GenBank/DDBJ whole genome shotgun (WGS) entry which is preliminary data.</text>
</comment>
<gene>
    <name evidence="1" type="ORF">E2C01_071504</name>
</gene>
<evidence type="ECO:0000313" key="1">
    <source>
        <dbReference type="EMBL" id="MPC77062.1"/>
    </source>
</evidence>
<reference evidence="1 2" key="1">
    <citation type="submission" date="2019-05" db="EMBL/GenBank/DDBJ databases">
        <title>Another draft genome of Portunus trituberculatus and its Hox gene families provides insights of decapod evolution.</title>
        <authorList>
            <person name="Jeong J.-H."/>
            <person name="Song I."/>
            <person name="Kim S."/>
            <person name="Choi T."/>
            <person name="Kim D."/>
            <person name="Ryu S."/>
            <person name="Kim W."/>
        </authorList>
    </citation>
    <scope>NUCLEOTIDE SEQUENCE [LARGE SCALE GENOMIC DNA]</scope>
    <source>
        <tissue evidence="1">Muscle</tissue>
    </source>
</reference>
<keyword evidence="2" id="KW-1185">Reference proteome</keyword>
<evidence type="ECO:0000313" key="2">
    <source>
        <dbReference type="Proteomes" id="UP000324222"/>
    </source>
</evidence>
<name>A0A5B7I044_PORTR</name>
<accession>A0A5B7I044</accession>
<sequence>MTMTLTRTMRQLGRVVGVAAPYVSMHQCL</sequence>
<protein>
    <submittedName>
        <fullName evidence="1">Uncharacterized protein</fullName>
    </submittedName>
</protein>
<dbReference type="EMBL" id="VSRR010044913">
    <property type="protein sequence ID" value="MPC77062.1"/>
    <property type="molecule type" value="Genomic_DNA"/>
</dbReference>